<protein>
    <submittedName>
        <fullName evidence="1">Uncharacterized protein</fullName>
    </submittedName>
</protein>
<accession>A0A285NSZ8</accession>
<gene>
    <name evidence="1" type="ORF">SAMN06269185_1499</name>
</gene>
<sequence length="125" mass="14470">MVTHRAGKPWTSVKAGIEAHGSIPIYYRLDGMITHKGYIDQIVIRPDDESDVPQSIRDHITVDDTYSDYHDKYDTTTFLVTNGERLDESFPQSDLERLEGDEYVDEDFSYQPAYVRQRSGDFPDF</sequence>
<reference evidence="1 2" key="1">
    <citation type="submission" date="2017-09" db="EMBL/GenBank/DDBJ databases">
        <authorList>
            <person name="Ehlers B."/>
            <person name="Leendertz F.H."/>
        </authorList>
    </citation>
    <scope>NUCLEOTIDE SEQUENCE [LARGE SCALE GENOMIC DNA]</scope>
    <source>
        <strain evidence="1 2">DSM 27208</strain>
    </source>
</reference>
<name>A0A285NSZ8_NATPI</name>
<evidence type="ECO:0000313" key="1">
    <source>
        <dbReference type="EMBL" id="SNZ12107.1"/>
    </source>
</evidence>
<proteinExistence type="predicted"/>
<organism evidence="1 2">
    <name type="scientific">Natronoarchaeum philippinense</name>
    <dbReference type="NCBI Taxonomy" id="558529"/>
    <lineage>
        <taxon>Archaea</taxon>
        <taxon>Methanobacteriati</taxon>
        <taxon>Methanobacteriota</taxon>
        <taxon>Stenosarchaea group</taxon>
        <taxon>Halobacteria</taxon>
        <taxon>Halobacteriales</taxon>
        <taxon>Natronoarchaeaceae</taxon>
    </lineage>
</organism>
<keyword evidence="2" id="KW-1185">Reference proteome</keyword>
<dbReference type="Proteomes" id="UP000219453">
    <property type="component" value="Unassembled WGS sequence"/>
</dbReference>
<dbReference type="AlphaFoldDB" id="A0A285NSZ8"/>
<dbReference type="EMBL" id="OBEJ01000002">
    <property type="protein sequence ID" value="SNZ12107.1"/>
    <property type="molecule type" value="Genomic_DNA"/>
</dbReference>
<evidence type="ECO:0000313" key="2">
    <source>
        <dbReference type="Proteomes" id="UP000219453"/>
    </source>
</evidence>